<dbReference type="OrthoDB" id="9781491at2"/>
<dbReference type="InterPro" id="IPR003200">
    <property type="entry name" value="Nict_dMeBzImd_PRibTrfase"/>
</dbReference>
<feature type="active site" description="Proton acceptor" evidence="11">
    <location>
        <position position="317"/>
    </location>
</feature>
<name>A0A4R2RUQ7_9FIRM</name>
<dbReference type="Gene3D" id="1.10.1610.10">
    <property type="match status" value="1"/>
</dbReference>
<sequence>MTITQLLNRIKPLDQEQMAETQAYLDTLTKPIGSLGVLEDMACQLTAIYQDPRPPIPAKALIIMIGDHGVAAEGISAFPPEVTTQMTMNYSSGGAGANVMARHAGAEVVCVDIGVAVDLPDMPRLIKRKIAYGTQNMTQGPAMTREQAEKAILTGADIVAELVRCGVGMVATGEMGIANTTAAAAIIAAIKGESAERVVGRGSGIDDSRLQRKITIVNQALTVNKPNPQDPIDILAKVGGLEIAGLVGVILGAAAERVPVVVDGFISTAAAVIAASLSPDCKAYMIGSHLSIEPGHQHMLSYLGLEAMLHMRFRLGEGTGACLAMIMADAALKMLHEMATFESAGVAISISRPSETQKAKDIPWGHL</sequence>
<dbReference type="InterPro" id="IPR036087">
    <property type="entry name" value="Nict_dMeBzImd_PRibTrfase_sf"/>
</dbReference>
<evidence type="ECO:0000256" key="4">
    <source>
        <dbReference type="ARBA" id="ARBA00011991"/>
    </source>
</evidence>
<dbReference type="NCBIfam" id="NF000996">
    <property type="entry name" value="PRK00105.1"/>
    <property type="match status" value="1"/>
</dbReference>
<dbReference type="InterPro" id="IPR017846">
    <property type="entry name" value="Nict_dMeBzImd_PRibTrfase_bact"/>
</dbReference>
<comment type="similarity">
    <text evidence="3 11">Belongs to the CobT family.</text>
</comment>
<evidence type="ECO:0000256" key="11">
    <source>
        <dbReference type="HAMAP-Rule" id="MF_00230"/>
    </source>
</evidence>
<organism evidence="12 13">
    <name type="scientific">Heliophilum fasciatum</name>
    <dbReference type="NCBI Taxonomy" id="35700"/>
    <lineage>
        <taxon>Bacteria</taxon>
        <taxon>Bacillati</taxon>
        <taxon>Bacillota</taxon>
        <taxon>Clostridia</taxon>
        <taxon>Eubacteriales</taxon>
        <taxon>Heliobacteriaceae</taxon>
        <taxon>Heliophilum</taxon>
    </lineage>
</organism>
<dbReference type="RefSeq" id="WP_131918378.1">
    <property type="nucleotide sequence ID" value="NZ_JAOQNU010000005.1"/>
</dbReference>
<accession>A0A4R2RUQ7</accession>
<dbReference type="Gene3D" id="3.40.50.10210">
    <property type="match status" value="1"/>
</dbReference>
<dbReference type="GO" id="GO:0009236">
    <property type="term" value="P:cobalamin biosynthetic process"/>
    <property type="evidence" value="ECO:0007669"/>
    <property type="project" value="UniProtKB-UniRule"/>
</dbReference>
<evidence type="ECO:0000256" key="10">
    <source>
        <dbReference type="ARBA" id="ARBA00047340"/>
    </source>
</evidence>
<dbReference type="FunFam" id="3.40.50.10210:FF:000001">
    <property type="entry name" value="Nicotinate-nucleotide--dimethylbenzimidazole phosphoribosyltransferase"/>
    <property type="match status" value="1"/>
</dbReference>
<evidence type="ECO:0000256" key="1">
    <source>
        <dbReference type="ARBA" id="ARBA00002197"/>
    </source>
</evidence>
<evidence type="ECO:0000256" key="8">
    <source>
        <dbReference type="ARBA" id="ARBA00022679"/>
    </source>
</evidence>
<dbReference type="NCBIfam" id="TIGR03160">
    <property type="entry name" value="cobT_DBIPRT"/>
    <property type="match status" value="1"/>
</dbReference>
<dbReference type="PANTHER" id="PTHR43463">
    <property type="entry name" value="NICOTINATE-NUCLEOTIDE--DIMETHYLBENZIMIDAZOLE PHOSPHORIBOSYLTRANSFERASE"/>
    <property type="match status" value="1"/>
</dbReference>
<evidence type="ECO:0000256" key="2">
    <source>
        <dbReference type="ARBA" id="ARBA00005049"/>
    </source>
</evidence>
<dbReference type="AlphaFoldDB" id="A0A4R2RUQ7"/>
<dbReference type="Pfam" id="PF02277">
    <property type="entry name" value="DBI_PRT"/>
    <property type="match status" value="1"/>
</dbReference>
<keyword evidence="13" id="KW-1185">Reference proteome</keyword>
<dbReference type="CDD" id="cd02439">
    <property type="entry name" value="DMB-PRT_CobT"/>
    <property type="match status" value="1"/>
</dbReference>
<dbReference type="GO" id="GO:0008939">
    <property type="term" value="F:nicotinate-nucleotide-dimethylbenzimidazole phosphoribosyltransferase activity"/>
    <property type="evidence" value="ECO:0007669"/>
    <property type="project" value="UniProtKB-UniRule"/>
</dbReference>
<comment type="catalytic activity">
    <reaction evidence="10 11">
        <text>5,6-dimethylbenzimidazole + nicotinate beta-D-ribonucleotide = alpha-ribazole 5'-phosphate + nicotinate + H(+)</text>
        <dbReference type="Rhea" id="RHEA:11196"/>
        <dbReference type="ChEBI" id="CHEBI:15378"/>
        <dbReference type="ChEBI" id="CHEBI:15890"/>
        <dbReference type="ChEBI" id="CHEBI:32544"/>
        <dbReference type="ChEBI" id="CHEBI:57502"/>
        <dbReference type="ChEBI" id="CHEBI:57918"/>
        <dbReference type="EC" id="2.4.2.21"/>
    </reaction>
</comment>
<keyword evidence="6 11" id="KW-0169">Cobalamin biosynthesis</keyword>
<reference evidence="12 13" key="1">
    <citation type="submission" date="2019-03" db="EMBL/GenBank/DDBJ databases">
        <title>Genomic Encyclopedia of Type Strains, Phase IV (KMG-IV): sequencing the most valuable type-strain genomes for metagenomic binning, comparative biology and taxonomic classification.</title>
        <authorList>
            <person name="Goeker M."/>
        </authorList>
    </citation>
    <scope>NUCLEOTIDE SEQUENCE [LARGE SCALE GENOMIC DNA]</scope>
    <source>
        <strain evidence="12 13">DSM 11170</strain>
    </source>
</reference>
<evidence type="ECO:0000256" key="9">
    <source>
        <dbReference type="ARBA" id="ARBA00030686"/>
    </source>
</evidence>
<comment type="pathway">
    <text evidence="2 11">Nucleoside biosynthesis; alpha-ribazole biosynthesis; alpha-ribazole from 5,6-dimethylbenzimidazole: step 1/2.</text>
</comment>
<dbReference type="PANTHER" id="PTHR43463:SF1">
    <property type="entry name" value="NICOTINATE-NUCLEOTIDE--DIMETHYLBENZIMIDAZOLE PHOSPHORIBOSYLTRANSFERASE"/>
    <property type="match status" value="1"/>
</dbReference>
<comment type="caution">
    <text evidence="12">The sequence shown here is derived from an EMBL/GenBank/DDBJ whole genome shotgun (WGS) entry which is preliminary data.</text>
</comment>
<evidence type="ECO:0000256" key="5">
    <source>
        <dbReference type="ARBA" id="ARBA00015486"/>
    </source>
</evidence>
<dbReference type="EC" id="2.4.2.21" evidence="4 11"/>
<keyword evidence="8 11" id="KW-0808">Transferase</keyword>
<dbReference type="HAMAP" id="MF_00230">
    <property type="entry name" value="CobT"/>
    <property type="match status" value="1"/>
</dbReference>
<evidence type="ECO:0000256" key="7">
    <source>
        <dbReference type="ARBA" id="ARBA00022676"/>
    </source>
</evidence>
<dbReference type="SUPFAM" id="SSF52733">
    <property type="entry name" value="Nicotinate mononucleotide:5,6-dimethylbenzimidazole phosphoribosyltransferase (CobT)"/>
    <property type="match status" value="1"/>
</dbReference>
<protein>
    <recommendedName>
        <fullName evidence="5 11">Nicotinate-nucleotide--dimethylbenzimidazole phosphoribosyltransferase</fullName>
        <shortName evidence="11">NN:DBI PRT</shortName>
        <ecNumber evidence="4 11">2.4.2.21</ecNumber>
    </recommendedName>
    <alternativeName>
        <fullName evidence="9 11">N(1)-alpha-phosphoribosyltransferase</fullName>
    </alternativeName>
</protein>
<evidence type="ECO:0000256" key="6">
    <source>
        <dbReference type="ARBA" id="ARBA00022573"/>
    </source>
</evidence>
<dbReference type="UniPathway" id="UPA00061">
    <property type="reaction ID" value="UER00516"/>
</dbReference>
<dbReference type="EMBL" id="SLXT01000005">
    <property type="protein sequence ID" value="TCP67133.1"/>
    <property type="molecule type" value="Genomic_DNA"/>
</dbReference>
<evidence type="ECO:0000256" key="3">
    <source>
        <dbReference type="ARBA" id="ARBA00007110"/>
    </source>
</evidence>
<comment type="function">
    <text evidence="1 11">Catalyzes the synthesis of alpha-ribazole-5'-phosphate from nicotinate mononucleotide (NAMN) and 5,6-dimethylbenzimidazole (DMB).</text>
</comment>
<keyword evidence="7 11" id="KW-0328">Glycosyltransferase</keyword>
<dbReference type="Proteomes" id="UP000294813">
    <property type="component" value="Unassembled WGS sequence"/>
</dbReference>
<gene>
    <name evidence="11" type="primary">cobT</name>
    <name evidence="12" type="ORF">EDD73_10528</name>
</gene>
<dbReference type="InterPro" id="IPR023195">
    <property type="entry name" value="Nict_dMeBzImd_PRibTrfase_N"/>
</dbReference>
<evidence type="ECO:0000313" key="12">
    <source>
        <dbReference type="EMBL" id="TCP67133.1"/>
    </source>
</evidence>
<proteinExistence type="inferred from homology"/>
<evidence type="ECO:0000313" key="13">
    <source>
        <dbReference type="Proteomes" id="UP000294813"/>
    </source>
</evidence>